<dbReference type="OrthoDB" id="3249394at2759"/>
<organism evidence="1 2">
    <name type="scientific">Rickenella mellea</name>
    <dbReference type="NCBI Taxonomy" id="50990"/>
    <lineage>
        <taxon>Eukaryota</taxon>
        <taxon>Fungi</taxon>
        <taxon>Dikarya</taxon>
        <taxon>Basidiomycota</taxon>
        <taxon>Agaricomycotina</taxon>
        <taxon>Agaricomycetes</taxon>
        <taxon>Hymenochaetales</taxon>
        <taxon>Rickenellaceae</taxon>
        <taxon>Rickenella</taxon>
    </lineage>
</organism>
<proteinExistence type="predicted"/>
<evidence type="ECO:0000313" key="2">
    <source>
        <dbReference type="Proteomes" id="UP000294933"/>
    </source>
</evidence>
<feature type="non-terminal residue" evidence="1">
    <location>
        <position position="1"/>
    </location>
</feature>
<gene>
    <name evidence="1" type="ORF">BD410DRAFT_698745</name>
</gene>
<sequence length="76" mass="8440">AAGDPNINLPQCLSGRYGEDPFFRSLLANPKAFPNFLVSDGLVFVQESDRRILCIPDVKIGARRVHEIIISHAHLL</sequence>
<protein>
    <submittedName>
        <fullName evidence="1">Uncharacterized protein</fullName>
    </submittedName>
</protein>
<feature type="non-terminal residue" evidence="1">
    <location>
        <position position="76"/>
    </location>
</feature>
<dbReference type="AlphaFoldDB" id="A0A4Y7QP11"/>
<evidence type="ECO:0000313" key="1">
    <source>
        <dbReference type="EMBL" id="TDL28991.1"/>
    </source>
</evidence>
<reference evidence="1 2" key="1">
    <citation type="submission" date="2018-06" db="EMBL/GenBank/DDBJ databases">
        <title>A transcriptomic atlas of mushroom development highlights an independent origin of complex multicellularity.</title>
        <authorList>
            <consortium name="DOE Joint Genome Institute"/>
            <person name="Krizsan K."/>
            <person name="Almasi E."/>
            <person name="Merenyi Z."/>
            <person name="Sahu N."/>
            <person name="Viragh M."/>
            <person name="Koszo T."/>
            <person name="Mondo S."/>
            <person name="Kiss B."/>
            <person name="Balint B."/>
            <person name="Kues U."/>
            <person name="Barry K."/>
            <person name="Hegedus J.C."/>
            <person name="Henrissat B."/>
            <person name="Johnson J."/>
            <person name="Lipzen A."/>
            <person name="Ohm R."/>
            <person name="Nagy I."/>
            <person name="Pangilinan J."/>
            <person name="Yan J."/>
            <person name="Xiong Y."/>
            <person name="Grigoriev I.V."/>
            <person name="Hibbett D.S."/>
            <person name="Nagy L.G."/>
        </authorList>
    </citation>
    <scope>NUCLEOTIDE SEQUENCE [LARGE SCALE GENOMIC DNA]</scope>
    <source>
        <strain evidence="1 2">SZMC22713</strain>
    </source>
</reference>
<keyword evidence="2" id="KW-1185">Reference proteome</keyword>
<name>A0A4Y7QP11_9AGAM</name>
<accession>A0A4Y7QP11</accession>
<dbReference type="EMBL" id="ML170157">
    <property type="protein sequence ID" value="TDL28991.1"/>
    <property type="molecule type" value="Genomic_DNA"/>
</dbReference>
<dbReference type="VEuPathDB" id="FungiDB:BD410DRAFT_698745"/>
<dbReference type="Proteomes" id="UP000294933">
    <property type="component" value="Unassembled WGS sequence"/>
</dbReference>